<protein>
    <recommendedName>
        <fullName evidence="4">F-box domain-containing protein</fullName>
    </recommendedName>
</protein>
<name>A0A164X7H3_9AGAM</name>
<proteinExistence type="predicted"/>
<reference evidence="2 3" key="1">
    <citation type="journal article" date="2016" name="Mol. Biol. Evol.">
        <title>Comparative Genomics of Early-Diverging Mushroom-Forming Fungi Provides Insights into the Origins of Lignocellulose Decay Capabilities.</title>
        <authorList>
            <person name="Nagy L.G."/>
            <person name="Riley R."/>
            <person name="Tritt A."/>
            <person name="Adam C."/>
            <person name="Daum C."/>
            <person name="Floudas D."/>
            <person name="Sun H."/>
            <person name="Yadav J.S."/>
            <person name="Pangilinan J."/>
            <person name="Larsson K.H."/>
            <person name="Matsuura K."/>
            <person name="Barry K."/>
            <person name="Labutti K."/>
            <person name="Kuo R."/>
            <person name="Ohm R.A."/>
            <person name="Bhattacharya S.S."/>
            <person name="Shirouzu T."/>
            <person name="Yoshinaga Y."/>
            <person name="Martin F.M."/>
            <person name="Grigoriev I.V."/>
            <person name="Hibbett D.S."/>
        </authorList>
    </citation>
    <scope>NUCLEOTIDE SEQUENCE [LARGE SCALE GENOMIC DNA]</scope>
    <source>
        <strain evidence="2 3">HHB9708</strain>
    </source>
</reference>
<accession>A0A164X7H3</accession>
<evidence type="ECO:0000313" key="3">
    <source>
        <dbReference type="Proteomes" id="UP000076722"/>
    </source>
</evidence>
<sequence length="606" mass="69105">MPPVSSPRIMSKSAPVPELSNGGGRHAVIDRLESVARALEHALQSVRDLISDTFEEAENIGYWENSCRRGDSMSFLRQTTDRLLDIKDSIESSVLAAIADVREQSNQYTEILRLPEEIIFALLSGYVESHLQSRDTGRQVEYGVAHLDKKWIKLRKVHWNVVLRGAAKLWSYIDLSWPLDVANSYVSLCQGVPLRLLWNIPVSNWDVEVSNYENQKEWTSSHIHSTEELQLGIQHIPYSSWQRDKLVDALRECCSPDLQSLRISLGHIGGDLEYAVVPLPALPTVNLLHLRLHNCWSSGPLSPSLRTIEIIALDPQIVTVEHIFQVLSGCPLLKSCVFDISAADSLPLPLSDISLSSPIHLPNLRHLQLGDFSEPMFDWLYERIQLELVPDMQITILFLRESFEPFKLPSRFGAVASRANSLDFSRESVRYTTDDHLDHLFSLGMPLRSRIETHFLPKLNFTPFTRLRRLCLGIYSNAHHSFWMEGLSLLRELHDLEIRGSQTEISEVFLDLSETTPLICPTLQKLSVFDDKMWKWLDEMDETGAAFQSKKVVAQERLETLLKSRVNQGIAIQSLKLSTPSWWAEDLDRWKPLVAIVETTSLYKFP</sequence>
<organism evidence="2 3">
    <name type="scientific">Sistotremastrum niveocremeum HHB9708</name>
    <dbReference type="NCBI Taxonomy" id="1314777"/>
    <lineage>
        <taxon>Eukaryota</taxon>
        <taxon>Fungi</taxon>
        <taxon>Dikarya</taxon>
        <taxon>Basidiomycota</taxon>
        <taxon>Agaricomycotina</taxon>
        <taxon>Agaricomycetes</taxon>
        <taxon>Sistotremastrales</taxon>
        <taxon>Sistotremastraceae</taxon>
        <taxon>Sertulicium</taxon>
        <taxon>Sertulicium niveocremeum</taxon>
    </lineage>
</organism>
<dbReference type="AlphaFoldDB" id="A0A164X7H3"/>
<dbReference type="OrthoDB" id="3365698at2759"/>
<dbReference type="SUPFAM" id="SSF52047">
    <property type="entry name" value="RNI-like"/>
    <property type="match status" value="1"/>
</dbReference>
<evidence type="ECO:0008006" key="4">
    <source>
        <dbReference type="Google" id="ProtNLM"/>
    </source>
</evidence>
<dbReference type="EMBL" id="KV419400">
    <property type="protein sequence ID" value="KZS95705.1"/>
    <property type="molecule type" value="Genomic_DNA"/>
</dbReference>
<dbReference type="Proteomes" id="UP000076722">
    <property type="component" value="Unassembled WGS sequence"/>
</dbReference>
<dbReference type="InterPro" id="IPR032675">
    <property type="entry name" value="LRR_dom_sf"/>
</dbReference>
<gene>
    <name evidence="2" type="ORF">SISNIDRAFT_483152</name>
</gene>
<evidence type="ECO:0000313" key="2">
    <source>
        <dbReference type="EMBL" id="KZS95705.1"/>
    </source>
</evidence>
<keyword evidence="3" id="KW-1185">Reference proteome</keyword>
<dbReference type="Gene3D" id="3.80.10.10">
    <property type="entry name" value="Ribonuclease Inhibitor"/>
    <property type="match status" value="1"/>
</dbReference>
<evidence type="ECO:0000256" key="1">
    <source>
        <dbReference type="SAM" id="MobiDB-lite"/>
    </source>
</evidence>
<feature type="region of interest" description="Disordered" evidence="1">
    <location>
        <begin position="1"/>
        <end position="23"/>
    </location>
</feature>
<dbReference type="STRING" id="1314777.A0A164X7H3"/>